<proteinExistence type="inferred from homology"/>
<evidence type="ECO:0000313" key="9">
    <source>
        <dbReference type="EMBL" id="MFC3050933.1"/>
    </source>
</evidence>
<evidence type="ECO:0000256" key="7">
    <source>
        <dbReference type="SAM" id="SignalP"/>
    </source>
</evidence>
<accession>A0ABV7D199</accession>
<dbReference type="PANTHER" id="PTHR43620">
    <property type="entry name" value="GLYCEROPHOSPHORYL DIESTER PHOSPHODIESTERASE"/>
    <property type="match status" value="1"/>
</dbReference>
<comment type="catalytic activity">
    <reaction evidence="6">
        <text>a sn-glycero-3-phosphodiester + H2O = an alcohol + sn-glycerol 3-phosphate + H(+)</text>
        <dbReference type="Rhea" id="RHEA:12969"/>
        <dbReference type="ChEBI" id="CHEBI:15377"/>
        <dbReference type="ChEBI" id="CHEBI:15378"/>
        <dbReference type="ChEBI" id="CHEBI:30879"/>
        <dbReference type="ChEBI" id="CHEBI:57597"/>
        <dbReference type="ChEBI" id="CHEBI:83408"/>
        <dbReference type="EC" id="3.1.4.46"/>
    </reaction>
</comment>
<protein>
    <recommendedName>
        <fullName evidence="2">glycerophosphodiester phosphodiesterase</fullName>
        <ecNumber evidence="2">3.1.4.46</ecNumber>
    </recommendedName>
</protein>
<feature type="domain" description="GP-PDE" evidence="8">
    <location>
        <begin position="32"/>
        <end position="320"/>
    </location>
</feature>
<dbReference type="Proteomes" id="UP001595444">
    <property type="component" value="Unassembled WGS sequence"/>
</dbReference>
<keyword evidence="3 7" id="KW-0732">Signal</keyword>
<dbReference type="EC" id="3.1.4.46" evidence="2"/>
<keyword evidence="4" id="KW-0319">Glycerol metabolism</keyword>
<dbReference type="PROSITE" id="PS51704">
    <property type="entry name" value="GP_PDE"/>
    <property type="match status" value="1"/>
</dbReference>
<dbReference type="Gene3D" id="3.20.20.190">
    <property type="entry name" value="Phosphatidylinositol (PI) phosphodiesterase"/>
    <property type="match status" value="1"/>
</dbReference>
<keyword evidence="10" id="KW-1185">Reference proteome</keyword>
<feature type="signal peptide" evidence="7">
    <location>
        <begin position="1"/>
        <end position="22"/>
    </location>
</feature>
<sequence length="333" mass="37324">MINLSFKAFLSVVLATSMSMLAGAYMEDKHEIIVIGHRGASGYRPEHTLMSYELAIQQGVDFIEPDLVLTKDGKLVARHDMYLSGSTDVSSRPEFAAKKRTLEGHTDWFAQDFTLDEIETLKTVQPRLTRGQMYDGMEPIPTLEDIVTLLKQHQKQGKAVGVYIELKHPSIMEAIVPDIAEKLAVELNSIQKMGFPVYFQCFDADFLLKISSYTSVPLIYLVEGKPDADGHYYLNEDLSHYFGKFAGFGLYKALLINKDGSLNNVVDTIHNGGGLVHVWTVRDDNVPKMFNSVQQEVKFLFEAGVDGIFTDFPDTAIAARESKRLTDKGRLDD</sequence>
<evidence type="ECO:0000259" key="8">
    <source>
        <dbReference type="PROSITE" id="PS51704"/>
    </source>
</evidence>
<evidence type="ECO:0000256" key="4">
    <source>
        <dbReference type="ARBA" id="ARBA00022798"/>
    </source>
</evidence>
<dbReference type="RefSeq" id="WP_194212334.1">
    <property type="nucleotide sequence ID" value="NZ_CP061205.1"/>
</dbReference>
<dbReference type="EMBL" id="JBHRSL010000002">
    <property type="protein sequence ID" value="MFC3050933.1"/>
    <property type="molecule type" value="Genomic_DNA"/>
</dbReference>
<keyword evidence="5" id="KW-0378">Hydrolase</keyword>
<dbReference type="InterPro" id="IPR030395">
    <property type="entry name" value="GP_PDE_dom"/>
</dbReference>
<dbReference type="SUPFAM" id="SSF51695">
    <property type="entry name" value="PLC-like phosphodiesterases"/>
    <property type="match status" value="1"/>
</dbReference>
<evidence type="ECO:0000256" key="2">
    <source>
        <dbReference type="ARBA" id="ARBA00012247"/>
    </source>
</evidence>
<gene>
    <name evidence="9" type="ORF">ACFOKA_03330</name>
</gene>
<feature type="chain" id="PRO_5046594781" description="glycerophosphodiester phosphodiesterase" evidence="7">
    <location>
        <begin position="23"/>
        <end position="333"/>
    </location>
</feature>
<evidence type="ECO:0000313" key="10">
    <source>
        <dbReference type="Proteomes" id="UP001595444"/>
    </source>
</evidence>
<comment type="similarity">
    <text evidence="1">Belongs to the glycerophosphoryl diester phosphodiesterase family.</text>
</comment>
<evidence type="ECO:0000256" key="5">
    <source>
        <dbReference type="ARBA" id="ARBA00022801"/>
    </source>
</evidence>
<dbReference type="PANTHER" id="PTHR43620:SF7">
    <property type="entry name" value="GLYCEROPHOSPHODIESTER PHOSPHODIESTERASE GDPD5-RELATED"/>
    <property type="match status" value="1"/>
</dbReference>
<evidence type="ECO:0000256" key="6">
    <source>
        <dbReference type="ARBA" id="ARBA00047512"/>
    </source>
</evidence>
<comment type="caution">
    <text evidence="9">The sequence shown here is derived from an EMBL/GenBank/DDBJ whole genome shotgun (WGS) entry which is preliminary data.</text>
</comment>
<evidence type="ECO:0000256" key="3">
    <source>
        <dbReference type="ARBA" id="ARBA00022729"/>
    </source>
</evidence>
<evidence type="ECO:0000256" key="1">
    <source>
        <dbReference type="ARBA" id="ARBA00007277"/>
    </source>
</evidence>
<dbReference type="Pfam" id="PF03009">
    <property type="entry name" value="GDPD"/>
    <property type="match status" value="1"/>
</dbReference>
<dbReference type="InterPro" id="IPR017946">
    <property type="entry name" value="PLC-like_Pdiesterase_TIM-brl"/>
</dbReference>
<reference evidence="10" key="1">
    <citation type="journal article" date="2019" name="Int. J. Syst. Evol. Microbiol.">
        <title>The Global Catalogue of Microorganisms (GCM) 10K type strain sequencing project: providing services to taxonomists for standard genome sequencing and annotation.</title>
        <authorList>
            <consortium name="The Broad Institute Genomics Platform"/>
            <consortium name="The Broad Institute Genome Sequencing Center for Infectious Disease"/>
            <person name="Wu L."/>
            <person name="Ma J."/>
        </authorList>
    </citation>
    <scope>NUCLEOTIDE SEQUENCE [LARGE SCALE GENOMIC DNA]</scope>
    <source>
        <strain evidence="10">KCTC 62164</strain>
    </source>
</reference>
<organism evidence="9 10">
    <name type="scientific">Kordiimonas pumila</name>
    <dbReference type="NCBI Taxonomy" id="2161677"/>
    <lineage>
        <taxon>Bacteria</taxon>
        <taxon>Pseudomonadati</taxon>
        <taxon>Pseudomonadota</taxon>
        <taxon>Alphaproteobacteria</taxon>
        <taxon>Kordiimonadales</taxon>
        <taxon>Kordiimonadaceae</taxon>
        <taxon>Kordiimonas</taxon>
    </lineage>
</organism>
<name>A0ABV7D199_9PROT</name>